<evidence type="ECO:0000313" key="2">
    <source>
        <dbReference type="EMBL" id="ANZ46078.1"/>
    </source>
</evidence>
<dbReference type="RefSeq" id="WP_066747553.1">
    <property type="nucleotide sequence ID" value="NZ_CP016757.1"/>
</dbReference>
<reference evidence="2" key="1">
    <citation type="submission" date="2016-08" db="EMBL/GenBank/DDBJ databases">
        <title>Complete genome of Cloacibacillus porcorum.</title>
        <authorList>
            <person name="Looft T."/>
            <person name="Bayles D.O."/>
            <person name="Alt D.P."/>
        </authorList>
    </citation>
    <scope>NUCLEOTIDE SEQUENCE [LARGE SCALE GENOMIC DNA]</scope>
    <source>
        <strain evidence="2">CL-84</strain>
    </source>
</reference>
<organism evidence="2 3">
    <name type="scientific">Cloacibacillus porcorum</name>
    <dbReference type="NCBI Taxonomy" id="1197717"/>
    <lineage>
        <taxon>Bacteria</taxon>
        <taxon>Thermotogati</taxon>
        <taxon>Synergistota</taxon>
        <taxon>Synergistia</taxon>
        <taxon>Synergistales</taxon>
        <taxon>Synergistaceae</taxon>
        <taxon>Cloacibacillus</taxon>
    </lineage>
</organism>
<accession>A0A1B2I7X1</accession>
<dbReference type="GeneID" id="83058923"/>
<dbReference type="InterPro" id="IPR050177">
    <property type="entry name" value="Lipid_A_modif_metabolic_enz"/>
</dbReference>
<evidence type="ECO:0000259" key="1">
    <source>
        <dbReference type="Pfam" id="PF01370"/>
    </source>
</evidence>
<name>A0A1B2I7X1_9BACT</name>
<dbReference type="OrthoDB" id="9766450at2"/>
<dbReference type="PANTHER" id="PTHR43245:SF13">
    <property type="entry name" value="UDP-D-APIOSE_UDP-D-XYLOSE SYNTHASE 2"/>
    <property type="match status" value="1"/>
</dbReference>
<proteinExistence type="predicted"/>
<dbReference type="AlphaFoldDB" id="A0A1B2I7X1"/>
<dbReference type="SUPFAM" id="SSF51735">
    <property type="entry name" value="NAD(P)-binding Rossmann-fold domains"/>
    <property type="match status" value="1"/>
</dbReference>
<feature type="domain" description="NAD-dependent epimerase/dehydratase" evidence="1">
    <location>
        <begin position="4"/>
        <end position="251"/>
    </location>
</feature>
<evidence type="ECO:0000313" key="3">
    <source>
        <dbReference type="Proteomes" id="UP000093044"/>
    </source>
</evidence>
<dbReference type="PANTHER" id="PTHR43245">
    <property type="entry name" value="BIFUNCTIONAL POLYMYXIN RESISTANCE PROTEIN ARNA"/>
    <property type="match status" value="1"/>
</dbReference>
<protein>
    <recommendedName>
        <fullName evidence="1">NAD-dependent epimerase/dehydratase domain-containing protein</fullName>
    </recommendedName>
</protein>
<dbReference type="Proteomes" id="UP000093044">
    <property type="component" value="Chromosome"/>
</dbReference>
<keyword evidence="3" id="KW-1185">Reference proteome</keyword>
<dbReference type="Pfam" id="PF01370">
    <property type="entry name" value="Epimerase"/>
    <property type="match status" value="1"/>
</dbReference>
<dbReference type="EMBL" id="CP016757">
    <property type="protein sequence ID" value="ANZ46078.1"/>
    <property type="molecule type" value="Genomic_DNA"/>
</dbReference>
<dbReference type="KEGG" id="cpor:BED41_13815"/>
<gene>
    <name evidence="2" type="ORF">BED41_13815</name>
</gene>
<sequence length="340" mass="39013">MKLFITGVNGFIGTHLLENILAKTDWEVDGFDIASTNLAPFEGERRFAFRKGDIFKDNEILEAEVIKADVVIPLAGIAKPAYYIKKPVWTFELDFEQNLKMVRLCAKHGKRIIFPSTSEVYGMSGDTELKEDESPLTTGPIVKMRWIYSCSKQMMDRMIMAYGQEQNLQYTLFRPFNWVGPRLDTLKDAEERQARSVTQMLYDIVYRRKISLVNGGEQRRSFTWIGDGIEGLMAIIENKNKKADGEIFNIGNPANNHSVKELAELLINEAKKFPKFREAAEATELDIIPASAYYGKSYDDMQNRVPSIKKIESRLGWQPKTGMREMLYKTIAWYAENEAK</sequence>
<dbReference type="InterPro" id="IPR001509">
    <property type="entry name" value="Epimerase_deHydtase"/>
</dbReference>
<dbReference type="InterPro" id="IPR036291">
    <property type="entry name" value="NAD(P)-bd_dom_sf"/>
</dbReference>
<dbReference type="STRING" id="1197717.BED41_13815"/>
<dbReference type="NCBIfam" id="NF008872">
    <property type="entry name" value="PRK11908.1"/>
    <property type="match status" value="1"/>
</dbReference>
<dbReference type="Gene3D" id="3.40.50.720">
    <property type="entry name" value="NAD(P)-binding Rossmann-like Domain"/>
    <property type="match status" value="1"/>
</dbReference>